<organism evidence="1">
    <name type="scientific">uncultured Sphingomonadaceae bacterium</name>
    <dbReference type="NCBI Taxonomy" id="169976"/>
    <lineage>
        <taxon>Bacteria</taxon>
        <taxon>Pseudomonadati</taxon>
        <taxon>Pseudomonadota</taxon>
        <taxon>Alphaproteobacteria</taxon>
        <taxon>Sphingomonadales</taxon>
        <taxon>Sphingomonadaceae</taxon>
        <taxon>environmental samples</taxon>
    </lineage>
</organism>
<reference evidence="1" key="1">
    <citation type="submission" date="2020-02" db="EMBL/GenBank/DDBJ databases">
        <authorList>
            <person name="Meier V. D."/>
        </authorList>
    </citation>
    <scope>NUCLEOTIDE SEQUENCE</scope>
    <source>
        <strain evidence="1">AVDCRST_MAG39</strain>
    </source>
</reference>
<accession>A0A6J4SBM2</accession>
<dbReference type="EMBL" id="CADCVW010000033">
    <property type="protein sequence ID" value="CAA9491305.1"/>
    <property type="molecule type" value="Genomic_DNA"/>
</dbReference>
<sequence length="101" mass="10914">MADDAGARRTGRTALLTAAVALPAGWWLAEATRGEPAADRRAAPPAATAARDVYSAGFRDDPYVLAQQREVVEALERECRATGVRCAEARAARRYLEEQGR</sequence>
<evidence type="ECO:0000313" key="1">
    <source>
        <dbReference type="EMBL" id="CAA9491305.1"/>
    </source>
</evidence>
<dbReference type="AlphaFoldDB" id="A0A6J4SBM2"/>
<protein>
    <submittedName>
        <fullName evidence="1">Uncharacterized protein</fullName>
    </submittedName>
</protein>
<proteinExistence type="predicted"/>
<name>A0A6J4SBM2_9SPHN</name>
<gene>
    <name evidence="1" type="ORF">AVDCRST_MAG39-793</name>
</gene>